<dbReference type="InterPro" id="IPR001320">
    <property type="entry name" value="Iontro_rcpt_C"/>
</dbReference>
<dbReference type="CDD" id="cd00996">
    <property type="entry name" value="PBP2_AatB_like"/>
    <property type="match status" value="1"/>
</dbReference>
<dbReference type="Gene3D" id="3.40.190.10">
    <property type="entry name" value="Periplasmic binding protein-like II"/>
    <property type="match status" value="2"/>
</dbReference>
<dbReference type="PANTHER" id="PTHR35936">
    <property type="entry name" value="MEMBRANE-BOUND LYTIC MUREIN TRANSGLYCOSYLASE F"/>
    <property type="match status" value="1"/>
</dbReference>
<accession>A0A6A7K5H9</accession>
<keyword evidence="1" id="KW-0732">Signal</keyword>
<dbReference type="SMART" id="SM00062">
    <property type="entry name" value="PBPb"/>
    <property type="match status" value="1"/>
</dbReference>
<dbReference type="AlphaFoldDB" id="A0A6A7K5H9"/>
<evidence type="ECO:0000259" key="2">
    <source>
        <dbReference type="SMART" id="SM00062"/>
    </source>
</evidence>
<dbReference type="SMART" id="SM00079">
    <property type="entry name" value="PBPe"/>
    <property type="match status" value="1"/>
</dbReference>
<dbReference type="Proteomes" id="UP000440004">
    <property type="component" value="Unassembled WGS sequence"/>
</dbReference>
<comment type="caution">
    <text evidence="4">The sequence shown here is derived from an EMBL/GenBank/DDBJ whole genome shotgun (WGS) entry which is preliminary data.</text>
</comment>
<evidence type="ECO:0000256" key="1">
    <source>
        <dbReference type="ARBA" id="ARBA00022729"/>
    </source>
</evidence>
<dbReference type="GO" id="GO:0016020">
    <property type="term" value="C:membrane"/>
    <property type="evidence" value="ECO:0007669"/>
    <property type="project" value="InterPro"/>
</dbReference>
<dbReference type="SUPFAM" id="SSF53850">
    <property type="entry name" value="Periplasmic binding protein-like II"/>
    <property type="match status" value="1"/>
</dbReference>
<keyword evidence="5" id="KW-1185">Reference proteome</keyword>
<dbReference type="GO" id="GO:0015276">
    <property type="term" value="F:ligand-gated monoatomic ion channel activity"/>
    <property type="evidence" value="ECO:0007669"/>
    <property type="project" value="InterPro"/>
</dbReference>
<evidence type="ECO:0000313" key="4">
    <source>
        <dbReference type="EMBL" id="MPW24645.1"/>
    </source>
</evidence>
<name>A0A6A7K5H9_9FIRM</name>
<proteinExistence type="predicted"/>
<organism evidence="4 5">
    <name type="scientific">Alkalibaculum sporogenes</name>
    <dbReference type="NCBI Taxonomy" id="2655001"/>
    <lineage>
        <taxon>Bacteria</taxon>
        <taxon>Bacillati</taxon>
        <taxon>Bacillota</taxon>
        <taxon>Clostridia</taxon>
        <taxon>Eubacteriales</taxon>
        <taxon>Eubacteriaceae</taxon>
        <taxon>Alkalibaculum</taxon>
    </lineage>
</organism>
<evidence type="ECO:0000259" key="3">
    <source>
        <dbReference type="SMART" id="SM00079"/>
    </source>
</evidence>
<gene>
    <name evidence="4" type="ORF">GC105_02405</name>
</gene>
<dbReference type="PROSITE" id="PS51257">
    <property type="entry name" value="PROKAR_LIPOPROTEIN"/>
    <property type="match status" value="1"/>
</dbReference>
<dbReference type="InterPro" id="IPR001638">
    <property type="entry name" value="Solute-binding_3/MltF_N"/>
</dbReference>
<feature type="domain" description="Solute-binding protein family 3/N-terminal" evidence="2">
    <location>
        <begin position="54"/>
        <end position="279"/>
    </location>
</feature>
<reference evidence="4 5" key="1">
    <citation type="submission" date="2019-10" db="EMBL/GenBank/DDBJ databases">
        <title>Alkalibaculum tamaniensis sp.nov., a new alkaliphilic acetogen, isolated on methoxylated aromatics from a mud volcano.</title>
        <authorList>
            <person name="Khomyakova M.A."/>
            <person name="Merkel A.Y."/>
            <person name="Bonch-Osmolovskaya E.A."/>
            <person name="Slobodkin A.I."/>
        </authorList>
    </citation>
    <scope>NUCLEOTIDE SEQUENCE [LARGE SCALE GENOMIC DNA]</scope>
    <source>
        <strain evidence="4 5">M08DMB</strain>
    </source>
</reference>
<dbReference type="Pfam" id="PF00497">
    <property type="entry name" value="SBP_bac_3"/>
    <property type="match status" value="1"/>
</dbReference>
<evidence type="ECO:0000313" key="5">
    <source>
        <dbReference type="Proteomes" id="UP000440004"/>
    </source>
</evidence>
<protein>
    <submittedName>
        <fullName evidence="4">Transporter substrate-binding domain-containing protein</fullName>
    </submittedName>
</protein>
<sequence>MCRNRYNYLRGRNNVKKLLLAIIATLLVATVLVGCSSRDKDKEDSWDMIEERGTIIVGLDDTFVPMGFKDGSGELTGFDVELAEEAIKSMGLDVQFQSIDWNLKETELNAGNIDLIWNGYTITEARREKVNFTTPYLDNQQVIVVMSDSSVKNKADLKDKAVATQNSSSALEAIESEGAKETFKNGDIVLFDTYNDAFMDLEAGRVDAVVADEILARYYIAQRGEEKYYILDEDFGDEEYGIGVRKEDTTLLEKLNTVLDEMKADGRAAAISDKWFGENIVK</sequence>
<dbReference type="PANTHER" id="PTHR35936:SF34">
    <property type="entry name" value="ABC TRANSPORTER EXTRACELLULAR-BINDING PROTEIN YCKB-RELATED"/>
    <property type="match status" value="1"/>
</dbReference>
<dbReference type="EMBL" id="WHNX01000003">
    <property type="protein sequence ID" value="MPW24645.1"/>
    <property type="molecule type" value="Genomic_DNA"/>
</dbReference>
<feature type="domain" description="Ionotropic glutamate receptor C-terminal" evidence="3">
    <location>
        <begin position="54"/>
        <end position="278"/>
    </location>
</feature>